<feature type="domain" description="Glycosyltransferase subfamily 4-like N-terminal" evidence="2">
    <location>
        <begin position="3"/>
        <end position="163"/>
    </location>
</feature>
<sequence>MSVATLCEELANAGMAIEVFTTTANGTQELPVVPDTALMVDGVQVTYFKRITKDHTHFSPALLKALWTQVRTYDAIHVHAWWNLVSVLSAAIAVARNVPVIVSPRGMLSPYTFNNKHIGAKSIIHRVFGKHLLQKSHIHTTSAHESRAVTQLVQPLGITAIPNFVKLAATTITAKPPRGQVLNLLFFSRIEEKKGLNILIDALRLLTVPFHLTIAGSGEDGYVKSLKEQAVGLENRITWAGFYGKDKFALLQQHDVMVLASHDENFGNVVIESLSVGTAVLISEHVGLADYVRDNGFGWICQTNAVSVADAITAISLDDKGVLEKTKDIAPAIIRHDFTGYALTQKYINLYRQIINA</sequence>
<evidence type="ECO:0000259" key="1">
    <source>
        <dbReference type="Pfam" id="PF00534"/>
    </source>
</evidence>
<evidence type="ECO:0000313" key="4">
    <source>
        <dbReference type="Proteomes" id="UP000297540"/>
    </source>
</evidence>
<proteinExistence type="predicted"/>
<name>A0A4Y8SQT4_9SPHI</name>
<dbReference type="Pfam" id="PF13579">
    <property type="entry name" value="Glyco_trans_4_4"/>
    <property type="match status" value="1"/>
</dbReference>
<dbReference type="InterPro" id="IPR028098">
    <property type="entry name" value="Glyco_trans_4-like_N"/>
</dbReference>
<keyword evidence="4" id="KW-1185">Reference proteome</keyword>
<dbReference type="PANTHER" id="PTHR12526">
    <property type="entry name" value="GLYCOSYLTRANSFERASE"/>
    <property type="match status" value="1"/>
</dbReference>
<dbReference type="AlphaFoldDB" id="A0A4Y8SQT4"/>
<evidence type="ECO:0000313" key="3">
    <source>
        <dbReference type="EMBL" id="TFF40857.1"/>
    </source>
</evidence>
<reference evidence="3 4" key="1">
    <citation type="journal article" date="2017" name="Int. J. Syst. Evol. Microbiol.">
        <title>Mucilaginibacterpsychrotolerans sp. nov., isolated from peatlands.</title>
        <authorList>
            <person name="Deng Y."/>
            <person name="Shen L."/>
            <person name="Xu B."/>
            <person name="Liu Y."/>
            <person name="Gu Z."/>
            <person name="Liu H."/>
            <person name="Zhou Y."/>
        </authorList>
    </citation>
    <scope>NUCLEOTIDE SEQUENCE [LARGE SCALE GENOMIC DNA]</scope>
    <source>
        <strain evidence="3 4">NH7-4</strain>
    </source>
</reference>
<dbReference type="Gene3D" id="3.40.50.2000">
    <property type="entry name" value="Glycogen Phosphorylase B"/>
    <property type="match status" value="2"/>
</dbReference>
<dbReference type="OrthoDB" id="9790710at2"/>
<accession>A0A4Y8SQT4</accession>
<feature type="domain" description="Glycosyl transferase family 1" evidence="1">
    <location>
        <begin position="184"/>
        <end position="319"/>
    </location>
</feature>
<evidence type="ECO:0000259" key="2">
    <source>
        <dbReference type="Pfam" id="PF13579"/>
    </source>
</evidence>
<organism evidence="3 4">
    <name type="scientific">Mucilaginibacter psychrotolerans</name>
    <dbReference type="NCBI Taxonomy" id="1524096"/>
    <lineage>
        <taxon>Bacteria</taxon>
        <taxon>Pseudomonadati</taxon>
        <taxon>Bacteroidota</taxon>
        <taxon>Sphingobacteriia</taxon>
        <taxon>Sphingobacteriales</taxon>
        <taxon>Sphingobacteriaceae</taxon>
        <taxon>Mucilaginibacter</taxon>
    </lineage>
</organism>
<protein>
    <submittedName>
        <fullName evidence="3">Glycosyltransferase</fullName>
    </submittedName>
</protein>
<gene>
    <name evidence="3" type="ORF">E2R66_01380</name>
</gene>
<dbReference type="Pfam" id="PF00534">
    <property type="entry name" value="Glycos_transf_1"/>
    <property type="match status" value="1"/>
</dbReference>
<dbReference type="NCBIfam" id="NF046085">
    <property type="entry name" value="XrtY_assoc_Gly1"/>
    <property type="match status" value="1"/>
</dbReference>
<comment type="caution">
    <text evidence="3">The sequence shown here is derived from an EMBL/GenBank/DDBJ whole genome shotgun (WGS) entry which is preliminary data.</text>
</comment>
<dbReference type="EMBL" id="SOZE01000001">
    <property type="protein sequence ID" value="TFF40857.1"/>
    <property type="molecule type" value="Genomic_DNA"/>
</dbReference>
<keyword evidence="3" id="KW-0808">Transferase</keyword>
<dbReference type="SUPFAM" id="SSF53756">
    <property type="entry name" value="UDP-Glycosyltransferase/glycogen phosphorylase"/>
    <property type="match status" value="1"/>
</dbReference>
<dbReference type="InterPro" id="IPR001296">
    <property type="entry name" value="Glyco_trans_1"/>
</dbReference>
<dbReference type="GO" id="GO:0016757">
    <property type="term" value="F:glycosyltransferase activity"/>
    <property type="evidence" value="ECO:0007669"/>
    <property type="project" value="InterPro"/>
</dbReference>
<dbReference type="Proteomes" id="UP000297540">
    <property type="component" value="Unassembled WGS sequence"/>
</dbReference>